<dbReference type="InterPro" id="IPR011765">
    <property type="entry name" value="Pept_M16_N"/>
</dbReference>
<evidence type="ECO:0000256" key="9">
    <source>
        <dbReference type="ARBA" id="ARBA00022833"/>
    </source>
</evidence>
<evidence type="ECO:0000259" key="16">
    <source>
        <dbReference type="Pfam" id="PF05193"/>
    </source>
</evidence>
<evidence type="ECO:0000256" key="12">
    <source>
        <dbReference type="ARBA" id="ARBA00031184"/>
    </source>
</evidence>
<reference evidence="19 20" key="1">
    <citation type="submission" date="2024-04" db="EMBL/GenBank/DDBJ databases">
        <title>Salinicola lusitanus LLJ914,a marine bacterium isolated from the Okinawa Trough.</title>
        <authorList>
            <person name="Li J."/>
        </authorList>
    </citation>
    <scope>NUCLEOTIDE SEQUENCE [LARGE SCALE GENOMIC DNA]</scope>
    <source>
        <strain evidence="19 20">LLJ914</strain>
    </source>
</reference>
<evidence type="ECO:0000313" key="19">
    <source>
        <dbReference type="EMBL" id="XAD54666.1"/>
    </source>
</evidence>
<dbReference type="InterPro" id="IPR007863">
    <property type="entry name" value="Peptidase_M16_C"/>
</dbReference>
<dbReference type="RefSeq" id="WP_342595285.1">
    <property type="nucleotide sequence ID" value="NZ_CP151919.1"/>
</dbReference>
<dbReference type="Pfam" id="PF16187">
    <property type="entry name" value="Peptidase_M16_M"/>
    <property type="match status" value="1"/>
</dbReference>
<sequence length="969" mass="107538">MQEPRFHSTRHHSASTGITSPQRILRGTWHLAGCLAMALVLGLLASPGTATAAPDPEPADHAALVQGPIIQSPNDHRQYRAITLDNGLQALLISDPEADKAAAAMDVSVGSNSDPADMPGLAHFLEHMLFLGTEGYPDPDGYQRFISQNGGSHNAFTADQDTNFYFDVDPGAFPEALDRFSQFFISPQFNPDYVDRERHAVNSEYQARRDDDARRINEALGKALNPEHPLNHFSVGSLETLNSDHRPLRQALLDFYQRHYDANVMHLTVLSPEPLDAMEKQVRQRFAAIPDRGLQKPVVDQPLARAGDLPASIRIKSNEARRQLEFLFPIDDPTLEYADKPDDYLANLLGHEGEGSLLAALRKAGWADGLSAGTRAGDGRHALFDVSISLTPEGERHLDEIQASLFDQIRRIRDHGVEAWRYREQAKLAEQSFRFQQRSEPIDTVRGMAMSLAHYPLQDVQYAPYRMDRFDPEAIDDILGRLTPDNLLRVYSGPDVTGDETTRYFSTPYTLTRRDDWPAGASLDGLGLPDANPYIAEDLSVQPFESAEPARLVDSPSVEIWHQADSDFGAPRVEWRFSLQNPDASRDARHAVLTRLLAGWLNDGLNERFYPASLAGQEFAAYAHGRGITLAFSGWRDHQDRLMRTVVEQLRQGEITDASVERVKQGLKRNWENAPQDALYQQLQRTLGEALMRPQISTTNMLAAIDGIDAQDVRDYRQQFLDRLYLQAMAVGNLDAPLAKREGLLVANALAPELRASAIPPLTVLDVPANAPVLHPSTARGDSAVLRYLQGPDLSLQDQASLAVIGQLIGPPFFAKLRTDEQLGYIVSAGYAPFMNAPGLMMLVQSPSVSSTTIDQRMDAFLAAFDQRIAALGDDDLAPYRQAVRQQLLQRDPSLSARADRLWQTLAYPQADFDRRQRLAATVDELTAADIRSAWQTLRRSPVLDVTADPGDQPSDVDALTKGFVPLSR</sequence>
<keyword evidence="9" id="KW-0862">Zinc</keyword>
<keyword evidence="10" id="KW-0482">Metalloprotease</keyword>
<accession>A0ABZ3CU00</accession>
<dbReference type="Pfam" id="PF22456">
    <property type="entry name" value="PqqF-like_C_4"/>
    <property type="match status" value="1"/>
</dbReference>
<dbReference type="Pfam" id="PF05193">
    <property type="entry name" value="Peptidase_M16_C"/>
    <property type="match status" value="1"/>
</dbReference>
<evidence type="ECO:0000256" key="4">
    <source>
        <dbReference type="ARBA" id="ARBA00012449"/>
    </source>
</evidence>
<dbReference type="EMBL" id="CP151919">
    <property type="protein sequence ID" value="XAD54666.1"/>
    <property type="molecule type" value="Genomic_DNA"/>
</dbReference>
<evidence type="ECO:0000256" key="1">
    <source>
        <dbReference type="ARBA" id="ARBA00001947"/>
    </source>
</evidence>
<evidence type="ECO:0000256" key="13">
    <source>
        <dbReference type="ARBA" id="ARBA00033450"/>
    </source>
</evidence>
<evidence type="ECO:0000256" key="3">
    <source>
        <dbReference type="ARBA" id="ARBA00007261"/>
    </source>
</evidence>
<feature type="domain" description="Peptidase M16 middle/third" evidence="17">
    <location>
        <begin position="433"/>
        <end position="704"/>
    </location>
</feature>
<feature type="domain" description="Peptidase M16 N-terminal" evidence="15">
    <location>
        <begin position="91"/>
        <end position="230"/>
    </location>
</feature>
<name>A0ABZ3CU00_9GAMM</name>
<evidence type="ECO:0000256" key="11">
    <source>
        <dbReference type="ARBA" id="ARBA00029597"/>
    </source>
</evidence>
<evidence type="ECO:0000259" key="17">
    <source>
        <dbReference type="Pfam" id="PF16187"/>
    </source>
</evidence>
<evidence type="ECO:0000256" key="10">
    <source>
        <dbReference type="ARBA" id="ARBA00023049"/>
    </source>
</evidence>
<dbReference type="InterPro" id="IPR054734">
    <property type="entry name" value="PqqF-like_C_4"/>
</dbReference>
<dbReference type="InterPro" id="IPR050626">
    <property type="entry name" value="Peptidase_M16"/>
</dbReference>
<dbReference type="Pfam" id="PF00675">
    <property type="entry name" value="Peptidase_M16"/>
    <property type="match status" value="1"/>
</dbReference>
<dbReference type="PANTHER" id="PTHR43690:SF18">
    <property type="entry name" value="INSULIN-DEGRADING ENZYME-RELATED"/>
    <property type="match status" value="1"/>
</dbReference>
<dbReference type="Gene3D" id="3.30.830.10">
    <property type="entry name" value="Metalloenzyme, LuxS/M16 peptidase-like"/>
    <property type="match status" value="4"/>
</dbReference>
<organism evidence="19 20">
    <name type="scientific">Salinicola lusitanus</name>
    <dbReference type="NCBI Taxonomy" id="1949085"/>
    <lineage>
        <taxon>Bacteria</taxon>
        <taxon>Pseudomonadati</taxon>
        <taxon>Pseudomonadota</taxon>
        <taxon>Gammaproteobacteria</taxon>
        <taxon>Oceanospirillales</taxon>
        <taxon>Halomonadaceae</taxon>
        <taxon>Salinicola</taxon>
    </lineage>
</organism>
<evidence type="ECO:0000256" key="7">
    <source>
        <dbReference type="ARBA" id="ARBA00022723"/>
    </source>
</evidence>
<feature type="domain" description="Coenzyme PQQ synthesis protein F-like C-terminal lobe" evidence="18">
    <location>
        <begin position="805"/>
        <end position="903"/>
    </location>
</feature>
<keyword evidence="20" id="KW-1185">Reference proteome</keyword>
<feature type="domain" description="Peptidase M16 C-terminal" evidence="16">
    <location>
        <begin position="249"/>
        <end position="424"/>
    </location>
</feature>
<evidence type="ECO:0000256" key="5">
    <source>
        <dbReference type="ARBA" id="ARBA00017565"/>
    </source>
</evidence>
<comment type="similarity">
    <text evidence="3 14">Belongs to the peptidase M16 family.</text>
</comment>
<keyword evidence="7" id="KW-0479">Metal-binding</keyword>
<dbReference type="EC" id="3.4.24.55" evidence="4"/>
<evidence type="ECO:0000256" key="14">
    <source>
        <dbReference type="RuleBase" id="RU004447"/>
    </source>
</evidence>
<comment type="cofactor">
    <cofactor evidence="1">
        <name>Zn(2+)</name>
        <dbReference type="ChEBI" id="CHEBI:29105"/>
    </cofactor>
</comment>
<dbReference type="Proteomes" id="UP001453229">
    <property type="component" value="Chromosome"/>
</dbReference>
<keyword evidence="8" id="KW-0378">Hydrolase</keyword>
<dbReference type="InterPro" id="IPR011249">
    <property type="entry name" value="Metalloenz_LuxS/M16"/>
</dbReference>
<evidence type="ECO:0000256" key="2">
    <source>
        <dbReference type="ARBA" id="ARBA00002184"/>
    </source>
</evidence>
<dbReference type="PANTHER" id="PTHR43690">
    <property type="entry name" value="NARDILYSIN"/>
    <property type="match status" value="1"/>
</dbReference>
<evidence type="ECO:0000259" key="15">
    <source>
        <dbReference type="Pfam" id="PF00675"/>
    </source>
</evidence>
<keyword evidence="6" id="KW-0645">Protease</keyword>
<dbReference type="SUPFAM" id="SSF63411">
    <property type="entry name" value="LuxS/MPP-like metallohydrolase"/>
    <property type="match status" value="4"/>
</dbReference>
<dbReference type="InterPro" id="IPR001431">
    <property type="entry name" value="Pept_M16_Zn_BS"/>
</dbReference>
<comment type="function">
    <text evidence="2">Endopeptidase that degrades small peptides of less than 7 kDa, such as glucagon and insulin.</text>
</comment>
<evidence type="ECO:0000259" key="18">
    <source>
        <dbReference type="Pfam" id="PF22456"/>
    </source>
</evidence>
<dbReference type="PROSITE" id="PS00143">
    <property type="entry name" value="INSULINASE"/>
    <property type="match status" value="1"/>
</dbReference>
<dbReference type="InterPro" id="IPR032632">
    <property type="entry name" value="Peptidase_M16_M"/>
</dbReference>
<protein>
    <recommendedName>
        <fullName evidence="5">Protease 3</fullName>
        <ecNumber evidence="4">3.4.24.55</ecNumber>
    </recommendedName>
    <alternativeName>
        <fullName evidence="13">Pitrilysin</fullName>
    </alternativeName>
    <alternativeName>
        <fullName evidence="12">Protease III</fullName>
    </alternativeName>
    <alternativeName>
        <fullName evidence="11">Protease pi</fullName>
    </alternativeName>
</protein>
<evidence type="ECO:0000256" key="6">
    <source>
        <dbReference type="ARBA" id="ARBA00022670"/>
    </source>
</evidence>
<evidence type="ECO:0000256" key="8">
    <source>
        <dbReference type="ARBA" id="ARBA00022801"/>
    </source>
</evidence>
<evidence type="ECO:0000313" key="20">
    <source>
        <dbReference type="Proteomes" id="UP001453229"/>
    </source>
</evidence>
<gene>
    <name evidence="19" type="ORF">AAGT95_01465</name>
</gene>
<proteinExistence type="inferred from homology"/>